<dbReference type="PANTHER" id="PTHR43479:SF11">
    <property type="entry name" value="ACREF_ENVCD OPERON REPRESSOR-RELATED"/>
    <property type="match status" value="1"/>
</dbReference>
<dbReference type="GO" id="GO:0003677">
    <property type="term" value="F:DNA binding"/>
    <property type="evidence" value="ECO:0007669"/>
    <property type="project" value="UniProtKB-UniRule"/>
</dbReference>
<feature type="DNA-binding region" description="H-T-H motif" evidence="2">
    <location>
        <begin position="33"/>
        <end position="52"/>
    </location>
</feature>
<dbReference type="InterPro" id="IPR036271">
    <property type="entry name" value="Tet_transcr_reg_TetR-rel_C_sf"/>
</dbReference>
<protein>
    <submittedName>
        <fullName evidence="4">TetR family transcriptional regulator</fullName>
    </submittedName>
</protein>
<dbReference type="PROSITE" id="PS50977">
    <property type="entry name" value="HTH_TETR_2"/>
    <property type="match status" value="1"/>
</dbReference>
<evidence type="ECO:0000313" key="4">
    <source>
        <dbReference type="EMBL" id="AWI04976.1"/>
    </source>
</evidence>
<dbReference type="SUPFAM" id="SSF46689">
    <property type="entry name" value="Homeodomain-like"/>
    <property type="match status" value="1"/>
</dbReference>
<keyword evidence="1 2" id="KW-0238">DNA-binding</keyword>
<reference evidence="5" key="1">
    <citation type="submission" date="2017-04" db="EMBL/GenBank/DDBJ databases">
        <authorList>
            <person name="Song Y."/>
            <person name="Cho B.-K."/>
        </authorList>
    </citation>
    <scope>NUCLEOTIDE SEQUENCE [LARGE SCALE GENOMIC DNA]</scope>
    <source>
        <strain evidence="5">SL1</strain>
    </source>
</reference>
<dbReference type="RefSeq" id="WP_032076360.1">
    <property type="nucleotide sequence ID" value="NZ_CP020953.1"/>
</dbReference>
<gene>
    <name evidence="4" type="ORF">B9W14_10865</name>
</gene>
<name>A0A2U8DQB6_9CLOT</name>
<keyword evidence="5" id="KW-1185">Reference proteome</keyword>
<dbReference type="InterPro" id="IPR009057">
    <property type="entry name" value="Homeodomain-like_sf"/>
</dbReference>
<dbReference type="InterPro" id="IPR001647">
    <property type="entry name" value="HTH_TetR"/>
</dbReference>
<feature type="domain" description="HTH tetR-type" evidence="3">
    <location>
        <begin position="10"/>
        <end position="70"/>
    </location>
</feature>
<evidence type="ECO:0000256" key="2">
    <source>
        <dbReference type="PROSITE-ProRule" id="PRU00335"/>
    </source>
</evidence>
<dbReference type="OrthoDB" id="9780939at2"/>
<dbReference type="InterPro" id="IPR050624">
    <property type="entry name" value="HTH-type_Tx_Regulator"/>
</dbReference>
<dbReference type="AlphaFoldDB" id="A0A2U8DQB6"/>
<dbReference type="PRINTS" id="PR00455">
    <property type="entry name" value="HTHTETR"/>
</dbReference>
<dbReference type="EMBL" id="CP020953">
    <property type="protein sequence ID" value="AWI04976.1"/>
    <property type="molecule type" value="Genomic_DNA"/>
</dbReference>
<proteinExistence type="predicted"/>
<dbReference type="PANTHER" id="PTHR43479">
    <property type="entry name" value="ACREF/ENVCD OPERON REPRESSOR-RELATED"/>
    <property type="match status" value="1"/>
</dbReference>
<dbReference type="SUPFAM" id="SSF48498">
    <property type="entry name" value="Tetracyclin repressor-like, C-terminal domain"/>
    <property type="match status" value="1"/>
</dbReference>
<evidence type="ECO:0000313" key="5">
    <source>
        <dbReference type="Proteomes" id="UP000244910"/>
    </source>
</evidence>
<dbReference type="Gene3D" id="1.10.357.10">
    <property type="entry name" value="Tetracycline Repressor, domain 2"/>
    <property type="match status" value="1"/>
</dbReference>
<sequence length="216" mass="25610">MYENFEKISEEKKNRIIKAALKEFAVKGYEEASTNNIVKEAGISKGMIFHYFENKKNLYLYILDYCAELYFQKTKEICEKSHNSAFEKFNQLLEERTEWLKGEMYLGIIISNALLCNLPNELQAIATEKTQSLIERMKKVMLNNIDTSDFNKNVDLNKVFDMFSFIFQALTMRYLKKYSFIQSELKEEQVIKELEMMNKELTCFMEIIKYGVCKQK</sequence>
<accession>A0A2U8DQB6</accession>
<dbReference type="PROSITE" id="PS01081">
    <property type="entry name" value="HTH_TETR_1"/>
    <property type="match status" value="1"/>
</dbReference>
<dbReference type="KEGG" id="cdrk:B9W14_10865"/>
<dbReference type="Proteomes" id="UP000244910">
    <property type="component" value="Chromosome"/>
</dbReference>
<evidence type="ECO:0000259" key="3">
    <source>
        <dbReference type="PROSITE" id="PS50977"/>
    </source>
</evidence>
<evidence type="ECO:0000256" key="1">
    <source>
        <dbReference type="ARBA" id="ARBA00023125"/>
    </source>
</evidence>
<dbReference type="InterPro" id="IPR023772">
    <property type="entry name" value="DNA-bd_HTH_TetR-type_CS"/>
</dbReference>
<organism evidence="4 5">
    <name type="scientific">Clostridium drakei</name>
    <dbReference type="NCBI Taxonomy" id="332101"/>
    <lineage>
        <taxon>Bacteria</taxon>
        <taxon>Bacillati</taxon>
        <taxon>Bacillota</taxon>
        <taxon>Clostridia</taxon>
        <taxon>Eubacteriales</taxon>
        <taxon>Clostridiaceae</taxon>
        <taxon>Clostridium</taxon>
    </lineage>
</organism>
<dbReference type="Pfam" id="PF00440">
    <property type="entry name" value="TetR_N"/>
    <property type="match status" value="1"/>
</dbReference>